<feature type="compositionally biased region" description="Pro residues" evidence="1">
    <location>
        <begin position="1"/>
        <end position="32"/>
    </location>
</feature>
<gene>
    <name evidence="2" type="ORF">HPLM_LOCUS17846</name>
</gene>
<dbReference type="WBParaSite" id="HPLM_0001785401-mRNA-1">
    <property type="protein sequence ID" value="HPLM_0001785401-mRNA-1"/>
    <property type="gene ID" value="HPLM_0001785401"/>
</dbReference>
<feature type="compositionally biased region" description="Pro residues" evidence="1">
    <location>
        <begin position="130"/>
        <end position="157"/>
    </location>
</feature>
<accession>A0A0N4X0Q2</accession>
<dbReference type="EMBL" id="UZAF01020183">
    <property type="protein sequence ID" value="VDO67276.1"/>
    <property type="molecule type" value="Genomic_DNA"/>
</dbReference>
<evidence type="ECO:0000313" key="4">
    <source>
        <dbReference type="WBParaSite" id="HPLM_0001785401-mRNA-1"/>
    </source>
</evidence>
<reference evidence="4" key="1">
    <citation type="submission" date="2017-02" db="UniProtKB">
        <authorList>
            <consortium name="WormBaseParasite"/>
        </authorList>
    </citation>
    <scope>IDENTIFICATION</scope>
</reference>
<evidence type="ECO:0000256" key="1">
    <source>
        <dbReference type="SAM" id="MobiDB-lite"/>
    </source>
</evidence>
<sequence length="192" mass="19837">MQEPHPAPLQPSPTAPLPPPPSAPLPPPPSVPLPASMEPQPPSLPPPVLQPPEAPREAPFYLTAATRLLMPSALYPQMIPIPFLSGSPSMLFAMPSAPVPSMQGIPAQPQAQLPPTPYTYIPLGETPSAPEVPPPPPPPQGPQLPPPPQPMLSPSPAPLITDSSLSPAPLFATGFPSQGLGPMPTPVPLKAL</sequence>
<feature type="compositionally biased region" description="Pro residues" evidence="1">
    <location>
        <begin position="39"/>
        <end position="53"/>
    </location>
</feature>
<name>A0A0N4X0Q2_HAEPC</name>
<dbReference type="STRING" id="6290.A0A0N4X0Q2"/>
<evidence type="ECO:0000313" key="2">
    <source>
        <dbReference type="EMBL" id="VDO67276.1"/>
    </source>
</evidence>
<keyword evidence="3" id="KW-1185">Reference proteome</keyword>
<dbReference type="OMA" id="PREAPFY"/>
<feature type="compositionally biased region" description="Pro residues" evidence="1">
    <location>
        <begin position="183"/>
        <end position="192"/>
    </location>
</feature>
<feature type="region of interest" description="Disordered" evidence="1">
    <location>
        <begin position="1"/>
        <end position="55"/>
    </location>
</feature>
<evidence type="ECO:0000313" key="3">
    <source>
        <dbReference type="Proteomes" id="UP000268014"/>
    </source>
</evidence>
<proteinExistence type="predicted"/>
<dbReference type="AlphaFoldDB" id="A0A0N4X0Q2"/>
<feature type="region of interest" description="Disordered" evidence="1">
    <location>
        <begin position="102"/>
        <end position="192"/>
    </location>
</feature>
<organism evidence="4">
    <name type="scientific">Haemonchus placei</name>
    <name type="common">Barber's pole worm</name>
    <dbReference type="NCBI Taxonomy" id="6290"/>
    <lineage>
        <taxon>Eukaryota</taxon>
        <taxon>Metazoa</taxon>
        <taxon>Ecdysozoa</taxon>
        <taxon>Nematoda</taxon>
        <taxon>Chromadorea</taxon>
        <taxon>Rhabditida</taxon>
        <taxon>Rhabditina</taxon>
        <taxon>Rhabditomorpha</taxon>
        <taxon>Strongyloidea</taxon>
        <taxon>Trichostrongylidae</taxon>
        <taxon>Haemonchus</taxon>
    </lineage>
</organism>
<reference evidence="2 3" key="2">
    <citation type="submission" date="2018-11" db="EMBL/GenBank/DDBJ databases">
        <authorList>
            <consortium name="Pathogen Informatics"/>
        </authorList>
    </citation>
    <scope>NUCLEOTIDE SEQUENCE [LARGE SCALE GENOMIC DNA]</scope>
    <source>
        <strain evidence="2 3">MHpl1</strain>
    </source>
</reference>
<dbReference type="PRINTS" id="PR01217">
    <property type="entry name" value="PRICHEXTENSN"/>
</dbReference>
<dbReference type="Proteomes" id="UP000268014">
    <property type="component" value="Unassembled WGS sequence"/>
</dbReference>
<protein>
    <submittedName>
        <fullName evidence="4">Vegetative cell wall protein gp1-like</fullName>
    </submittedName>
</protein>